<feature type="transmembrane region" description="Helical" evidence="6">
    <location>
        <begin position="28"/>
        <end position="47"/>
    </location>
</feature>
<keyword evidence="2" id="KW-1003">Cell membrane</keyword>
<organism evidence="8">
    <name type="scientific">marine sediment metagenome</name>
    <dbReference type="NCBI Taxonomy" id="412755"/>
    <lineage>
        <taxon>unclassified sequences</taxon>
        <taxon>metagenomes</taxon>
        <taxon>ecological metagenomes</taxon>
    </lineage>
</organism>
<gene>
    <name evidence="8" type="ORF">S06H3_29812</name>
</gene>
<name>X1LXG4_9ZZZZ</name>
<evidence type="ECO:0000256" key="4">
    <source>
        <dbReference type="ARBA" id="ARBA00022989"/>
    </source>
</evidence>
<protein>
    <recommendedName>
        <fullName evidence="7">Na+/H+ antiporter MnhB subunit-related protein domain-containing protein</fullName>
    </recommendedName>
</protein>
<comment type="subcellular location">
    <subcellularLocation>
        <location evidence="1">Cell membrane</location>
        <topology evidence="1">Multi-pass membrane protein</topology>
    </subcellularLocation>
</comment>
<reference evidence="8" key="1">
    <citation type="journal article" date="2014" name="Front. Microbiol.">
        <title>High frequency of phylogenetically diverse reductive dehalogenase-homologous genes in deep subseafloor sedimentary metagenomes.</title>
        <authorList>
            <person name="Kawai M."/>
            <person name="Futagami T."/>
            <person name="Toyoda A."/>
            <person name="Takaki Y."/>
            <person name="Nishi S."/>
            <person name="Hori S."/>
            <person name="Arai W."/>
            <person name="Tsubouchi T."/>
            <person name="Morono Y."/>
            <person name="Uchiyama I."/>
            <person name="Ito T."/>
            <person name="Fujiyama A."/>
            <person name="Inagaki F."/>
            <person name="Takami H."/>
        </authorList>
    </citation>
    <scope>NUCLEOTIDE SEQUENCE</scope>
    <source>
        <strain evidence="8">Expedition CK06-06</strain>
    </source>
</reference>
<dbReference type="AlphaFoldDB" id="X1LXG4"/>
<feature type="domain" description="Na+/H+ antiporter MnhB subunit-related protein" evidence="7">
    <location>
        <begin position="1"/>
        <end position="89"/>
    </location>
</feature>
<dbReference type="GO" id="GO:0005886">
    <property type="term" value="C:plasma membrane"/>
    <property type="evidence" value="ECO:0007669"/>
    <property type="project" value="UniProtKB-SubCell"/>
</dbReference>
<proteinExistence type="predicted"/>
<dbReference type="EMBL" id="BARV01017500">
    <property type="protein sequence ID" value="GAI24072.1"/>
    <property type="molecule type" value="Genomic_DNA"/>
</dbReference>
<evidence type="ECO:0000259" key="7">
    <source>
        <dbReference type="Pfam" id="PF04039"/>
    </source>
</evidence>
<dbReference type="Pfam" id="PF04039">
    <property type="entry name" value="MnhB"/>
    <property type="match status" value="1"/>
</dbReference>
<evidence type="ECO:0000256" key="2">
    <source>
        <dbReference type="ARBA" id="ARBA00022475"/>
    </source>
</evidence>
<keyword evidence="5 6" id="KW-0472">Membrane</keyword>
<sequence>MLIVAFGSDNVHKSLKEHHLSILESSGALIFIGLAFGGLAIVFFYNFLVGSPIFGHIPPSGPNPGDIWTAGVIPFMNIAVGLKVLAGLSAILLVMALATTLMEVEE</sequence>
<keyword evidence="3 6" id="KW-0812">Transmembrane</keyword>
<keyword evidence="4 6" id="KW-1133">Transmembrane helix</keyword>
<feature type="transmembrane region" description="Helical" evidence="6">
    <location>
        <begin position="67"/>
        <end position="98"/>
    </location>
</feature>
<evidence type="ECO:0000256" key="1">
    <source>
        <dbReference type="ARBA" id="ARBA00004651"/>
    </source>
</evidence>
<comment type="caution">
    <text evidence="8">The sequence shown here is derived from an EMBL/GenBank/DDBJ whole genome shotgun (WGS) entry which is preliminary data.</text>
</comment>
<evidence type="ECO:0000256" key="3">
    <source>
        <dbReference type="ARBA" id="ARBA00022692"/>
    </source>
</evidence>
<accession>X1LXG4</accession>
<evidence type="ECO:0000313" key="8">
    <source>
        <dbReference type="EMBL" id="GAI24072.1"/>
    </source>
</evidence>
<evidence type="ECO:0000256" key="6">
    <source>
        <dbReference type="SAM" id="Phobius"/>
    </source>
</evidence>
<evidence type="ECO:0000256" key="5">
    <source>
        <dbReference type="ARBA" id="ARBA00023136"/>
    </source>
</evidence>
<dbReference type="InterPro" id="IPR007182">
    <property type="entry name" value="MnhB"/>
</dbReference>